<dbReference type="SUPFAM" id="SSF55486">
    <property type="entry name" value="Metalloproteases ('zincins'), catalytic domain"/>
    <property type="match status" value="1"/>
</dbReference>
<proteinExistence type="predicted"/>
<evidence type="ECO:0000256" key="1">
    <source>
        <dbReference type="SAM" id="MobiDB-lite"/>
    </source>
</evidence>
<reference evidence="4" key="2">
    <citation type="submission" date="2020-09" db="EMBL/GenBank/DDBJ databases">
        <authorList>
            <person name="Sun Q."/>
            <person name="Zhou Y."/>
        </authorList>
    </citation>
    <scope>NUCLEOTIDE SEQUENCE</scope>
    <source>
        <strain evidence="4">CGMCC 4.7201</strain>
    </source>
</reference>
<dbReference type="AlphaFoldDB" id="A0A917ZF05"/>
<dbReference type="EMBL" id="BMMS01000001">
    <property type="protein sequence ID" value="GGO80642.1"/>
    <property type="molecule type" value="Genomic_DNA"/>
</dbReference>
<evidence type="ECO:0000313" key="5">
    <source>
        <dbReference type="Proteomes" id="UP000641932"/>
    </source>
</evidence>
<feature type="signal peptide" evidence="2">
    <location>
        <begin position="1"/>
        <end position="38"/>
    </location>
</feature>
<evidence type="ECO:0000256" key="2">
    <source>
        <dbReference type="SAM" id="SignalP"/>
    </source>
</evidence>
<evidence type="ECO:0000259" key="3">
    <source>
        <dbReference type="Pfam" id="PF11350"/>
    </source>
</evidence>
<accession>A0A917ZF05</accession>
<evidence type="ECO:0000313" key="4">
    <source>
        <dbReference type="EMBL" id="GGO80642.1"/>
    </source>
</evidence>
<name>A0A917ZF05_9ACTN</name>
<feature type="compositionally biased region" description="Basic residues" evidence="1">
    <location>
        <begin position="14"/>
        <end position="24"/>
    </location>
</feature>
<feature type="chain" id="PRO_5039303808" description="DUF3152 domain-containing protein" evidence="2">
    <location>
        <begin position="39"/>
        <end position="264"/>
    </location>
</feature>
<protein>
    <recommendedName>
        <fullName evidence="3">DUF3152 domain-containing protein</fullName>
    </recommendedName>
</protein>
<feature type="domain" description="DUF3152" evidence="3">
    <location>
        <begin position="76"/>
        <end position="241"/>
    </location>
</feature>
<organism evidence="4 5">
    <name type="scientific">Wenjunlia tyrosinilytica</name>
    <dbReference type="NCBI Taxonomy" id="1544741"/>
    <lineage>
        <taxon>Bacteria</taxon>
        <taxon>Bacillati</taxon>
        <taxon>Actinomycetota</taxon>
        <taxon>Actinomycetes</taxon>
        <taxon>Kitasatosporales</taxon>
        <taxon>Streptomycetaceae</taxon>
        <taxon>Wenjunlia</taxon>
    </lineage>
</organism>
<feature type="region of interest" description="Disordered" evidence="1">
    <location>
        <begin position="49"/>
        <end position="91"/>
    </location>
</feature>
<sequence>MIVTAHSRNTPQPRSHRRARKRSSRLLPAAVASLAVLAGCLAVGMATDAEGDSSGPDPGNEVGAAGDDVPGRSESSVPRSGSGTFTTAEGDGGKVGRGRLLRYKVEVEKGIGLSAPKVAAEVGAILADKRGWTGDGQWAFRRVSGGTPDFVVRVATPDTVDKICGGAGLDTGGEVNCRAGVDVVVNLKRWLLATRYYDKDVPGYRALIINHEVGHFLGHGHESCPGGGEPAPVMMQQIKGLKGCKPNVWPFTRNGRPITGPPTQ</sequence>
<feature type="compositionally biased region" description="Polar residues" evidence="1">
    <location>
        <begin position="73"/>
        <end position="87"/>
    </location>
</feature>
<comment type="caution">
    <text evidence="4">The sequence shown here is derived from an EMBL/GenBank/DDBJ whole genome shotgun (WGS) entry which is preliminary data.</text>
</comment>
<feature type="compositionally biased region" description="Polar residues" evidence="1">
    <location>
        <begin position="1"/>
        <end position="13"/>
    </location>
</feature>
<keyword evidence="5" id="KW-1185">Reference proteome</keyword>
<gene>
    <name evidence="4" type="ORF">GCM10012280_03040</name>
</gene>
<keyword evidence="2" id="KW-0732">Signal</keyword>
<dbReference type="RefSeq" id="WP_189129587.1">
    <property type="nucleotide sequence ID" value="NZ_BMMS01000001.1"/>
</dbReference>
<feature type="region of interest" description="Disordered" evidence="1">
    <location>
        <begin position="1"/>
        <end position="24"/>
    </location>
</feature>
<dbReference type="Pfam" id="PF11350">
    <property type="entry name" value="DUF3152"/>
    <property type="match status" value="1"/>
</dbReference>
<reference evidence="4" key="1">
    <citation type="journal article" date="2014" name="Int. J. Syst. Evol. Microbiol.">
        <title>Complete genome sequence of Corynebacterium casei LMG S-19264T (=DSM 44701T), isolated from a smear-ripened cheese.</title>
        <authorList>
            <consortium name="US DOE Joint Genome Institute (JGI-PGF)"/>
            <person name="Walter F."/>
            <person name="Albersmeier A."/>
            <person name="Kalinowski J."/>
            <person name="Ruckert C."/>
        </authorList>
    </citation>
    <scope>NUCLEOTIDE SEQUENCE</scope>
    <source>
        <strain evidence="4">CGMCC 4.7201</strain>
    </source>
</reference>
<dbReference type="InterPro" id="IPR022603">
    <property type="entry name" value="DUF3152"/>
</dbReference>
<dbReference type="Proteomes" id="UP000641932">
    <property type="component" value="Unassembled WGS sequence"/>
</dbReference>